<dbReference type="Proteomes" id="UP000320011">
    <property type="component" value="Unassembled WGS sequence"/>
</dbReference>
<dbReference type="PANTHER" id="PTHR30055:SF237">
    <property type="entry name" value="TRANSCRIPTIONAL REPRESSOR MCE3R"/>
    <property type="match status" value="1"/>
</dbReference>
<evidence type="ECO:0000259" key="3">
    <source>
        <dbReference type="PROSITE" id="PS50977"/>
    </source>
</evidence>
<dbReference type="InterPro" id="IPR001647">
    <property type="entry name" value="HTH_TetR"/>
</dbReference>
<reference evidence="4 5" key="1">
    <citation type="submission" date="2019-07" db="EMBL/GenBank/DDBJ databases">
        <authorList>
            <person name="Duangmal K."/>
            <person name="Teo W.F.A."/>
        </authorList>
    </citation>
    <scope>NUCLEOTIDE SEQUENCE [LARGE SCALE GENOMIC DNA]</scope>
    <source>
        <strain evidence="4 5">TBRC 6029</strain>
    </source>
</reference>
<dbReference type="InterPro" id="IPR023772">
    <property type="entry name" value="DNA-bd_HTH_TetR-type_CS"/>
</dbReference>
<feature type="DNA-binding region" description="H-T-H motif" evidence="2">
    <location>
        <begin position="246"/>
        <end position="265"/>
    </location>
</feature>
<dbReference type="Gene3D" id="1.10.10.60">
    <property type="entry name" value="Homeodomain-like"/>
    <property type="match status" value="2"/>
</dbReference>
<keyword evidence="5" id="KW-1185">Reference proteome</keyword>
<dbReference type="OrthoDB" id="4456617at2"/>
<dbReference type="PROSITE" id="PS01081">
    <property type="entry name" value="HTH_TETR_1"/>
    <property type="match status" value="1"/>
</dbReference>
<dbReference type="GO" id="GO:0000976">
    <property type="term" value="F:transcription cis-regulatory region binding"/>
    <property type="evidence" value="ECO:0007669"/>
    <property type="project" value="TreeGrafter"/>
</dbReference>
<dbReference type="GO" id="GO:0003700">
    <property type="term" value="F:DNA-binding transcription factor activity"/>
    <property type="evidence" value="ECO:0007669"/>
    <property type="project" value="TreeGrafter"/>
</dbReference>
<evidence type="ECO:0000313" key="4">
    <source>
        <dbReference type="EMBL" id="TVT57817.1"/>
    </source>
</evidence>
<keyword evidence="1 2" id="KW-0238">DNA-binding</keyword>
<dbReference type="AlphaFoldDB" id="A0A558D9X0"/>
<dbReference type="InterPro" id="IPR009057">
    <property type="entry name" value="Homeodomain-like_sf"/>
</dbReference>
<dbReference type="Pfam" id="PF00440">
    <property type="entry name" value="TetR_N"/>
    <property type="match status" value="2"/>
</dbReference>
<dbReference type="EMBL" id="VJWX01000041">
    <property type="protein sequence ID" value="TVT57817.1"/>
    <property type="molecule type" value="Genomic_DNA"/>
</dbReference>
<dbReference type="PANTHER" id="PTHR30055">
    <property type="entry name" value="HTH-TYPE TRANSCRIPTIONAL REGULATOR RUTR"/>
    <property type="match status" value="1"/>
</dbReference>
<feature type="domain" description="HTH tetR-type" evidence="3">
    <location>
        <begin position="29"/>
        <end position="89"/>
    </location>
</feature>
<protein>
    <submittedName>
        <fullName evidence="4">TetR/AcrR family transcriptional regulator</fullName>
    </submittedName>
</protein>
<name>A0A558D9X0_9PSEU</name>
<feature type="domain" description="HTH tetR-type" evidence="3">
    <location>
        <begin position="223"/>
        <end position="283"/>
    </location>
</feature>
<dbReference type="SUPFAM" id="SSF46689">
    <property type="entry name" value="Homeodomain-like"/>
    <property type="match status" value="2"/>
</dbReference>
<accession>A0A558D9X0</accession>
<dbReference type="PRINTS" id="PR00455">
    <property type="entry name" value="HTHTETR"/>
</dbReference>
<comment type="caution">
    <text evidence="4">The sequence shown here is derived from an EMBL/GenBank/DDBJ whole genome shotgun (WGS) entry which is preliminary data.</text>
</comment>
<feature type="DNA-binding region" description="H-T-H motif" evidence="2">
    <location>
        <begin position="52"/>
        <end position="71"/>
    </location>
</feature>
<proteinExistence type="predicted"/>
<evidence type="ECO:0000256" key="2">
    <source>
        <dbReference type="PROSITE-ProRule" id="PRU00335"/>
    </source>
</evidence>
<sequence length="404" mass="43316">MTGAYGPVPAHFRPGAAVTAESAAALRPRNRKQLIVEAAGRVFSRRGYHGASMEEIAAGVGITAAALYRHFPNKYALFAECANGMVDGLVAALDEVPPEAALADVLAAATRVTVAHRASGGLYRWEARYLNREDRRVLRAKFAHVVERVTDVVRREHPLPGEHLRAAAALGAIGSITMHRTSIAQRRAEDLLLASALRVVATDPTAGIGSAHLVELPAQPVPRTRRSEILAAAVPLFERDGFANVTNGRIAEAVGLVPSAIYRYFPGKADILAAACLQAADLLTQAVEQNLRGVTDPQDAVVALAATYVAYSFEHTALTSVAHAELVGLPAELQRPLVVAQREHIAVWEQQLRLARPDLDSRQARVLVHAGFGVVVEAGRRLRWRDTPDHREAVAALVLGALGV</sequence>
<dbReference type="InterPro" id="IPR050109">
    <property type="entry name" value="HTH-type_TetR-like_transc_reg"/>
</dbReference>
<dbReference type="PROSITE" id="PS50977">
    <property type="entry name" value="HTH_TETR_2"/>
    <property type="match status" value="2"/>
</dbReference>
<evidence type="ECO:0000256" key="1">
    <source>
        <dbReference type="ARBA" id="ARBA00023125"/>
    </source>
</evidence>
<organism evidence="4 5">
    <name type="scientific">Amycolatopsis rhizosphaerae</name>
    <dbReference type="NCBI Taxonomy" id="2053003"/>
    <lineage>
        <taxon>Bacteria</taxon>
        <taxon>Bacillati</taxon>
        <taxon>Actinomycetota</taxon>
        <taxon>Actinomycetes</taxon>
        <taxon>Pseudonocardiales</taxon>
        <taxon>Pseudonocardiaceae</taxon>
        <taxon>Amycolatopsis</taxon>
    </lineage>
</organism>
<reference evidence="4 5" key="2">
    <citation type="submission" date="2019-08" db="EMBL/GenBank/DDBJ databases">
        <title>Amycolatopsis acidicola sp. nov., isolated from peat swamp forest soil.</title>
        <authorList>
            <person name="Srisuk N."/>
        </authorList>
    </citation>
    <scope>NUCLEOTIDE SEQUENCE [LARGE SCALE GENOMIC DNA]</scope>
    <source>
        <strain evidence="4 5">TBRC 6029</strain>
    </source>
</reference>
<dbReference type="Gene3D" id="1.10.357.10">
    <property type="entry name" value="Tetracycline Repressor, domain 2"/>
    <property type="match status" value="2"/>
</dbReference>
<evidence type="ECO:0000313" key="5">
    <source>
        <dbReference type="Proteomes" id="UP000320011"/>
    </source>
</evidence>
<gene>
    <name evidence="4" type="ORF">FNH05_06890</name>
</gene>